<feature type="transmembrane region" description="Helical" evidence="7">
    <location>
        <begin position="300"/>
        <end position="320"/>
    </location>
</feature>
<dbReference type="GO" id="GO:0005886">
    <property type="term" value="C:plasma membrane"/>
    <property type="evidence" value="ECO:0007669"/>
    <property type="project" value="UniProtKB-SubCell"/>
</dbReference>
<evidence type="ECO:0000256" key="2">
    <source>
        <dbReference type="ARBA" id="ARBA00008335"/>
    </source>
</evidence>
<feature type="transmembrane region" description="Helical" evidence="7">
    <location>
        <begin position="95"/>
        <end position="116"/>
    </location>
</feature>
<dbReference type="PANTHER" id="PTHR23514:SF3">
    <property type="entry name" value="BYPASS OF STOP CODON PROTEIN 6"/>
    <property type="match status" value="1"/>
</dbReference>
<accession>A0A8J8SJM2</accession>
<name>A0A8J8SJM2_9FIRM</name>
<evidence type="ECO:0000256" key="5">
    <source>
        <dbReference type="ARBA" id="ARBA00022989"/>
    </source>
</evidence>
<keyword evidence="10" id="KW-1185">Reference proteome</keyword>
<dbReference type="PROSITE" id="PS50850">
    <property type="entry name" value="MFS"/>
    <property type="match status" value="1"/>
</dbReference>
<keyword evidence="5 7" id="KW-1133">Transmembrane helix</keyword>
<dbReference type="KEGG" id="vpy:HZI73_10955"/>
<gene>
    <name evidence="9" type="ORF">HZI73_10955</name>
</gene>
<dbReference type="Proteomes" id="UP000683246">
    <property type="component" value="Chromosome"/>
</dbReference>
<reference evidence="9" key="1">
    <citation type="submission" date="2020-07" db="EMBL/GenBank/DDBJ databases">
        <title>Vallitalea pronyensis genome.</title>
        <authorList>
            <person name="Postec A."/>
        </authorList>
    </citation>
    <scope>NUCLEOTIDE SEQUENCE</scope>
    <source>
        <strain evidence="9">FatNI3</strain>
    </source>
</reference>
<organism evidence="9 10">
    <name type="scientific">Vallitalea pronyensis</name>
    <dbReference type="NCBI Taxonomy" id="1348613"/>
    <lineage>
        <taxon>Bacteria</taxon>
        <taxon>Bacillati</taxon>
        <taxon>Bacillota</taxon>
        <taxon>Clostridia</taxon>
        <taxon>Lachnospirales</taxon>
        <taxon>Vallitaleaceae</taxon>
        <taxon>Vallitalea</taxon>
    </lineage>
</organism>
<dbReference type="Gene3D" id="1.20.1250.20">
    <property type="entry name" value="MFS general substrate transporter like domains"/>
    <property type="match status" value="2"/>
</dbReference>
<dbReference type="InterPro" id="IPR051788">
    <property type="entry name" value="MFS_Transporter"/>
</dbReference>
<keyword evidence="3" id="KW-0813">Transport</keyword>
<dbReference type="GO" id="GO:0022857">
    <property type="term" value="F:transmembrane transporter activity"/>
    <property type="evidence" value="ECO:0007669"/>
    <property type="project" value="InterPro"/>
</dbReference>
<feature type="transmembrane region" description="Helical" evidence="7">
    <location>
        <begin position="277"/>
        <end position="294"/>
    </location>
</feature>
<dbReference type="InterPro" id="IPR036259">
    <property type="entry name" value="MFS_trans_sf"/>
</dbReference>
<feature type="transmembrane region" description="Helical" evidence="7">
    <location>
        <begin position="252"/>
        <end position="270"/>
    </location>
</feature>
<dbReference type="AlphaFoldDB" id="A0A8J8SJM2"/>
<keyword evidence="4 7" id="KW-0812">Transmembrane</keyword>
<proteinExistence type="inferred from homology"/>
<feature type="transmembrane region" description="Helical" evidence="7">
    <location>
        <begin position="40"/>
        <end position="59"/>
    </location>
</feature>
<evidence type="ECO:0000256" key="6">
    <source>
        <dbReference type="ARBA" id="ARBA00023136"/>
    </source>
</evidence>
<feature type="transmembrane region" description="Helical" evidence="7">
    <location>
        <begin position="211"/>
        <end position="232"/>
    </location>
</feature>
<feature type="transmembrane region" description="Helical" evidence="7">
    <location>
        <begin position="71"/>
        <end position="89"/>
    </location>
</feature>
<dbReference type="InterPro" id="IPR020846">
    <property type="entry name" value="MFS_dom"/>
</dbReference>
<evidence type="ECO:0000313" key="9">
    <source>
        <dbReference type="EMBL" id="QUI25679.1"/>
    </source>
</evidence>
<dbReference type="Pfam" id="PF07690">
    <property type="entry name" value="MFS_1"/>
    <property type="match status" value="1"/>
</dbReference>
<evidence type="ECO:0000259" key="8">
    <source>
        <dbReference type="PROSITE" id="PS50850"/>
    </source>
</evidence>
<comment type="subcellular location">
    <subcellularLocation>
        <location evidence="1">Cell membrane</location>
        <topology evidence="1">Multi-pass membrane protein</topology>
    </subcellularLocation>
</comment>
<sequence length="396" mass="43134">MTTVLLIIIYLAFISLGLPDSLLGVAWPVMQQEWQAPLDAAGLVAIFITGTTIISSFLSGHIIRRFGTGKVTLISCIMTGSALLGISYAPSYIWLLLFAIPLGFGAGSVDTALNNYVALHFKAHHMNWLHSFWGVGATMGPYIMGKILLHTSSWRLGYRTIASIQLVLASILLISLPLWFKHAALTKDAAVDHHDPHTSSNRKGVMKIPGVIYALLTFAFYCAAELSVGLWGSSYLVQVKSLTVDTAATWVALYYGGITIGRIICGFISFRLTNTQMIRSGIYITFFGTLLLLLPLPNVVLMGAFILIGLGLSPIFPAMIHATPTRFGKTQSQTVIGYQMAFGYMGSAFLPPLLGFVIKHTSMFVFPVFLVMCSVIMLVSSEKTNVLTHRKAASDE</sequence>
<evidence type="ECO:0000256" key="4">
    <source>
        <dbReference type="ARBA" id="ARBA00022692"/>
    </source>
</evidence>
<dbReference type="PANTHER" id="PTHR23514">
    <property type="entry name" value="BYPASS OF STOP CODON PROTEIN 6"/>
    <property type="match status" value="1"/>
</dbReference>
<evidence type="ECO:0000256" key="3">
    <source>
        <dbReference type="ARBA" id="ARBA00022448"/>
    </source>
</evidence>
<feature type="transmembrane region" description="Helical" evidence="7">
    <location>
        <begin position="341"/>
        <end position="358"/>
    </location>
</feature>
<keyword evidence="6 7" id="KW-0472">Membrane</keyword>
<comment type="similarity">
    <text evidence="2">Belongs to the major facilitator superfamily.</text>
</comment>
<evidence type="ECO:0000256" key="1">
    <source>
        <dbReference type="ARBA" id="ARBA00004651"/>
    </source>
</evidence>
<evidence type="ECO:0000256" key="7">
    <source>
        <dbReference type="SAM" id="Phobius"/>
    </source>
</evidence>
<feature type="transmembrane region" description="Helical" evidence="7">
    <location>
        <begin position="128"/>
        <end position="149"/>
    </location>
</feature>
<dbReference type="InterPro" id="IPR011701">
    <property type="entry name" value="MFS"/>
</dbReference>
<protein>
    <submittedName>
        <fullName evidence="9">MFS transporter</fullName>
    </submittedName>
</protein>
<evidence type="ECO:0000313" key="10">
    <source>
        <dbReference type="Proteomes" id="UP000683246"/>
    </source>
</evidence>
<feature type="transmembrane region" description="Helical" evidence="7">
    <location>
        <begin position="364"/>
        <end position="381"/>
    </location>
</feature>
<dbReference type="EMBL" id="CP058649">
    <property type="protein sequence ID" value="QUI25679.1"/>
    <property type="molecule type" value="Genomic_DNA"/>
</dbReference>
<dbReference type="SUPFAM" id="SSF103473">
    <property type="entry name" value="MFS general substrate transporter"/>
    <property type="match status" value="1"/>
</dbReference>
<feature type="domain" description="Major facilitator superfamily (MFS) profile" evidence="8">
    <location>
        <begin position="5"/>
        <end position="385"/>
    </location>
</feature>
<feature type="transmembrane region" description="Helical" evidence="7">
    <location>
        <begin position="161"/>
        <end position="180"/>
    </location>
</feature>